<dbReference type="AlphaFoldDB" id="A0AAN8J1J2"/>
<dbReference type="InterPro" id="IPR013783">
    <property type="entry name" value="Ig-like_fold"/>
</dbReference>
<dbReference type="PANTHER" id="PTHR47633">
    <property type="entry name" value="IMMUNOGLOBULIN"/>
    <property type="match status" value="1"/>
</dbReference>
<dbReference type="PANTHER" id="PTHR47633:SF4">
    <property type="entry name" value="MYOPALLADIN ISOFORM X1"/>
    <property type="match status" value="1"/>
</dbReference>
<proteinExistence type="predicted"/>
<feature type="domain" description="Ig-like" evidence="1">
    <location>
        <begin position="2"/>
        <end position="92"/>
    </location>
</feature>
<keyword evidence="3" id="KW-1185">Reference proteome</keyword>
<dbReference type="FunFam" id="2.60.40.10:FF:000119">
    <property type="entry name" value="Sallimus, isoform P"/>
    <property type="match status" value="1"/>
</dbReference>
<dbReference type="InterPro" id="IPR007110">
    <property type="entry name" value="Ig-like_dom"/>
</dbReference>
<accession>A0AAN8J1J2</accession>
<name>A0AAN8J1J2_TRICO</name>
<feature type="non-terminal residue" evidence="2">
    <location>
        <position position="1"/>
    </location>
</feature>
<evidence type="ECO:0000259" key="1">
    <source>
        <dbReference type="PROSITE" id="PS50835"/>
    </source>
</evidence>
<dbReference type="SUPFAM" id="SSF48726">
    <property type="entry name" value="Immunoglobulin"/>
    <property type="match status" value="1"/>
</dbReference>
<protein>
    <recommendedName>
        <fullName evidence="1">Ig-like domain-containing protein</fullName>
    </recommendedName>
</protein>
<organism evidence="2 3">
    <name type="scientific">Trichostrongylus colubriformis</name>
    <name type="common">Black scour worm</name>
    <dbReference type="NCBI Taxonomy" id="6319"/>
    <lineage>
        <taxon>Eukaryota</taxon>
        <taxon>Metazoa</taxon>
        <taxon>Ecdysozoa</taxon>
        <taxon>Nematoda</taxon>
        <taxon>Chromadorea</taxon>
        <taxon>Rhabditida</taxon>
        <taxon>Rhabditina</taxon>
        <taxon>Rhabditomorpha</taxon>
        <taxon>Strongyloidea</taxon>
        <taxon>Trichostrongylidae</taxon>
        <taxon>Trichostrongylus</taxon>
    </lineage>
</organism>
<dbReference type="InterPro" id="IPR036179">
    <property type="entry name" value="Ig-like_dom_sf"/>
</dbReference>
<reference evidence="2 3" key="1">
    <citation type="submission" date="2019-10" db="EMBL/GenBank/DDBJ databases">
        <title>Assembly and Annotation for the nematode Trichostrongylus colubriformis.</title>
        <authorList>
            <person name="Martin J."/>
        </authorList>
    </citation>
    <scope>NUCLEOTIDE SEQUENCE [LARGE SCALE GENOMIC DNA]</scope>
    <source>
        <strain evidence="2">G859</strain>
        <tissue evidence="2">Whole worm</tissue>
    </source>
</reference>
<dbReference type="Proteomes" id="UP001331761">
    <property type="component" value="Unassembled WGS sequence"/>
</dbReference>
<sequence>APSFKTPLQNIGVAEGEFCRFETQLAPINDPYMKIEWFKDKKPVLLGHRFRSTMDFGFVCLDLLYALPDDTGEYTCVASNKYGQAMLTAKLACQGGSHVITESQMPQGMLVHNLKKDNKKIHWTEQGQTQVRTKQAPQFTIKPRNTQVRFSRWCDYGQHTP</sequence>
<dbReference type="EMBL" id="WIXE01013279">
    <property type="protein sequence ID" value="KAK5975229.1"/>
    <property type="molecule type" value="Genomic_DNA"/>
</dbReference>
<dbReference type="PROSITE" id="PS50835">
    <property type="entry name" value="IG_LIKE"/>
    <property type="match status" value="1"/>
</dbReference>
<comment type="caution">
    <text evidence="2">The sequence shown here is derived from an EMBL/GenBank/DDBJ whole genome shotgun (WGS) entry which is preliminary data.</text>
</comment>
<evidence type="ECO:0000313" key="2">
    <source>
        <dbReference type="EMBL" id="KAK5975229.1"/>
    </source>
</evidence>
<evidence type="ECO:0000313" key="3">
    <source>
        <dbReference type="Proteomes" id="UP001331761"/>
    </source>
</evidence>
<dbReference type="Pfam" id="PF07679">
    <property type="entry name" value="I-set"/>
    <property type="match status" value="1"/>
</dbReference>
<dbReference type="Gene3D" id="2.60.40.10">
    <property type="entry name" value="Immunoglobulins"/>
    <property type="match status" value="1"/>
</dbReference>
<dbReference type="InterPro" id="IPR013098">
    <property type="entry name" value="Ig_I-set"/>
</dbReference>
<gene>
    <name evidence="2" type="ORF">GCK32_006575</name>
</gene>